<dbReference type="SUPFAM" id="SSF52172">
    <property type="entry name" value="CheY-like"/>
    <property type="match status" value="1"/>
</dbReference>
<keyword evidence="12" id="KW-0902">Two-component regulatory system</keyword>
<dbReference type="SUPFAM" id="SSF55874">
    <property type="entry name" value="ATPase domain of HSP90 chaperone/DNA topoisomerase II/histidine kinase"/>
    <property type="match status" value="1"/>
</dbReference>
<evidence type="ECO:0000256" key="3">
    <source>
        <dbReference type="ARBA" id="ARBA00012438"/>
    </source>
</evidence>
<dbReference type="FunFam" id="1.10.287.130:FF:000004">
    <property type="entry name" value="Ethylene receptor 1"/>
    <property type="match status" value="1"/>
</dbReference>
<dbReference type="Pfam" id="PF00497">
    <property type="entry name" value="SBP_bac_3"/>
    <property type="match status" value="2"/>
</dbReference>
<keyword evidence="7 18" id="KW-0732">Signal</keyword>
<evidence type="ECO:0000256" key="8">
    <source>
        <dbReference type="ARBA" id="ARBA00022741"/>
    </source>
</evidence>
<organism evidence="21 22">
    <name type="scientific">Pseudoduganella rivuli</name>
    <dbReference type="NCBI Taxonomy" id="2666085"/>
    <lineage>
        <taxon>Bacteria</taxon>
        <taxon>Pseudomonadati</taxon>
        <taxon>Pseudomonadota</taxon>
        <taxon>Betaproteobacteria</taxon>
        <taxon>Burkholderiales</taxon>
        <taxon>Oxalobacteraceae</taxon>
        <taxon>Telluria group</taxon>
        <taxon>Pseudoduganella</taxon>
    </lineage>
</organism>
<keyword evidence="14" id="KW-0472">Membrane</keyword>
<dbReference type="Proteomes" id="UP000446768">
    <property type="component" value="Unassembled WGS sequence"/>
</dbReference>
<feature type="chain" id="PRO_5030965542" description="Virulence sensor protein BvgS" evidence="18">
    <location>
        <begin position="28"/>
        <end position="1073"/>
    </location>
</feature>
<dbReference type="InterPro" id="IPR004358">
    <property type="entry name" value="Sig_transdc_His_kin-like_C"/>
</dbReference>
<evidence type="ECO:0000256" key="6">
    <source>
        <dbReference type="ARBA" id="ARBA00022692"/>
    </source>
</evidence>
<dbReference type="InterPro" id="IPR001789">
    <property type="entry name" value="Sig_transdc_resp-reg_receiver"/>
</dbReference>
<dbReference type="Gene3D" id="3.30.565.10">
    <property type="entry name" value="Histidine kinase-like ATPase, C-terminal domain"/>
    <property type="match status" value="1"/>
</dbReference>
<evidence type="ECO:0000256" key="11">
    <source>
        <dbReference type="ARBA" id="ARBA00022989"/>
    </source>
</evidence>
<evidence type="ECO:0000256" key="12">
    <source>
        <dbReference type="ARBA" id="ARBA00023012"/>
    </source>
</evidence>
<reference evidence="21 22" key="1">
    <citation type="submission" date="2019-11" db="EMBL/GenBank/DDBJ databases">
        <title>Novel species isolated from a subtropical stream in China.</title>
        <authorList>
            <person name="Lu H."/>
        </authorList>
    </citation>
    <scope>NUCLEOTIDE SEQUENCE [LARGE SCALE GENOMIC DNA]</scope>
    <source>
        <strain evidence="21 22">FT92W</strain>
    </source>
</reference>
<dbReference type="CDD" id="cd01007">
    <property type="entry name" value="PBP2_BvgS_HisK_like"/>
    <property type="match status" value="2"/>
</dbReference>
<dbReference type="SUPFAM" id="SSF53850">
    <property type="entry name" value="Periplasmic binding protein-like II"/>
    <property type="match status" value="2"/>
</dbReference>
<evidence type="ECO:0000256" key="14">
    <source>
        <dbReference type="ARBA" id="ARBA00023136"/>
    </source>
</evidence>
<dbReference type="InterPro" id="IPR036890">
    <property type="entry name" value="HATPase_C_sf"/>
</dbReference>
<keyword evidence="4 17" id="KW-0597">Phosphoprotein</keyword>
<dbReference type="SMART" id="SM00062">
    <property type="entry name" value="PBPb"/>
    <property type="match status" value="2"/>
</dbReference>
<evidence type="ECO:0000259" key="20">
    <source>
        <dbReference type="PROSITE" id="PS50110"/>
    </source>
</evidence>
<comment type="caution">
    <text evidence="21">The sequence shown here is derived from an EMBL/GenBank/DDBJ whole genome shotgun (WGS) entry which is preliminary data.</text>
</comment>
<evidence type="ECO:0000313" key="22">
    <source>
        <dbReference type="Proteomes" id="UP000446768"/>
    </source>
</evidence>
<evidence type="ECO:0000256" key="16">
    <source>
        <dbReference type="ARBA" id="ARBA00070152"/>
    </source>
</evidence>
<keyword evidence="13" id="KW-0843">Virulence</keyword>
<evidence type="ECO:0000256" key="5">
    <source>
        <dbReference type="ARBA" id="ARBA00022679"/>
    </source>
</evidence>
<protein>
    <recommendedName>
        <fullName evidence="16">Virulence sensor protein BvgS</fullName>
        <ecNumber evidence="3">2.7.13.3</ecNumber>
    </recommendedName>
</protein>
<dbReference type="CDD" id="cd00082">
    <property type="entry name" value="HisKA"/>
    <property type="match status" value="1"/>
</dbReference>
<dbReference type="InterPro" id="IPR005467">
    <property type="entry name" value="His_kinase_dom"/>
</dbReference>
<dbReference type="PROSITE" id="PS50110">
    <property type="entry name" value="RESPONSE_REGULATORY"/>
    <property type="match status" value="1"/>
</dbReference>
<evidence type="ECO:0000256" key="15">
    <source>
        <dbReference type="ARBA" id="ARBA00058004"/>
    </source>
</evidence>
<dbReference type="Gene3D" id="3.40.190.10">
    <property type="entry name" value="Periplasmic binding protein-like II"/>
    <property type="match status" value="4"/>
</dbReference>
<proteinExistence type="predicted"/>
<dbReference type="PANTHER" id="PTHR43047">
    <property type="entry name" value="TWO-COMPONENT HISTIDINE PROTEIN KINASE"/>
    <property type="match status" value="1"/>
</dbReference>
<gene>
    <name evidence="21" type="ORF">GJ700_32380</name>
</gene>
<evidence type="ECO:0000256" key="10">
    <source>
        <dbReference type="ARBA" id="ARBA00022840"/>
    </source>
</evidence>
<evidence type="ECO:0000256" key="1">
    <source>
        <dbReference type="ARBA" id="ARBA00000085"/>
    </source>
</evidence>
<dbReference type="PANTHER" id="PTHR43047:SF72">
    <property type="entry name" value="OSMOSENSING HISTIDINE PROTEIN KINASE SLN1"/>
    <property type="match status" value="1"/>
</dbReference>
<feature type="domain" description="Histidine kinase" evidence="19">
    <location>
        <begin position="609"/>
        <end position="829"/>
    </location>
</feature>
<feature type="domain" description="Response regulatory" evidence="20">
    <location>
        <begin position="856"/>
        <end position="972"/>
    </location>
</feature>
<keyword evidence="8" id="KW-0547">Nucleotide-binding</keyword>
<evidence type="ECO:0000256" key="4">
    <source>
        <dbReference type="ARBA" id="ARBA00022553"/>
    </source>
</evidence>
<dbReference type="Gene3D" id="1.10.287.130">
    <property type="match status" value="1"/>
</dbReference>
<dbReference type="Pfam" id="PF00072">
    <property type="entry name" value="Response_reg"/>
    <property type="match status" value="1"/>
</dbReference>
<dbReference type="PRINTS" id="PR00344">
    <property type="entry name" value="BCTRLSENSOR"/>
</dbReference>
<dbReference type="CDD" id="cd16922">
    <property type="entry name" value="HATPase_EvgS-ArcB-TorS-like"/>
    <property type="match status" value="1"/>
</dbReference>
<dbReference type="SMART" id="SM00448">
    <property type="entry name" value="REC"/>
    <property type="match status" value="1"/>
</dbReference>
<dbReference type="GO" id="GO:0009927">
    <property type="term" value="F:histidine phosphotransfer kinase activity"/>
    <property type="evidence" value="ECO:0007669"/>
    <property type="project" value="TreeGrafter"/>
</dbReference>
<dbReference type="InterPro" id="IPR001638">
    <property type="entry name" value="Solute-binding_3/MltF_N"/>
</dbReference>
<dbReference type="GO" id="GO:0005524">
    <property type="term" value="F:ATP binding"/>
    <property type="evidence" value="ECO:0007669"/>
    <property type="project" value="UniProtKB-KW"/>
</dbReference>
<dbReference type="SMART" id="SM00388">
    <property type="entry name" value="HisKA"/>
    <property type="match status" value="1"/>
</dbReference>
<dbReference type="PROSITE" id="PS50109">
    <property type="entry name" value="HIS_KIN"/>
    <property type="match status" value="1"/>
</dbReference>
<dbReference type="SMART" id="SM00387">
    <property type="entry name" value="HATPase_c"/>
    <property type="match status" value="1"/>
</dbReference>
<dbReference type="FunFam" id="3.30.565.10:FF:000010">
    <property type="entry name" value="Sensor histidine kinase RcsC"/>
    <property type="match status" value="1"/>
</dbReference>
<keyword evidence="11" id="KW-1133">Transmembrane helix</keyword>
<dbReference type="EMBL" id="WKJJ01000032">
    <property type="protein sequence ID" value="MRV76418.1"/>
    <property type="molecule type" value="Genomic_DNA"/>
</dbReference>
<comment type="subcellular location">
    <subcellularLocation>
        <location evidence="2">Membrane</location>
    </subcellularLocation>
</comment>
<dbReference type="EC" id="2.7.13.3" evidence="3"/>
<comment type="catalytic activity">
    <reaction evidence="1">
        <text>ATP + protein L-histidine = ADP + protein N-phospho-L-histidine.</text>
        <dbReference type="EC" id="2.7.13.3"/>
    </reaction>
</comment>
<evidence type="ECO:0000256" key="2">
    <source>
        <dbReference type="ARBA" id="ARBA00004370"/>
    </source>
</evidence>
<dbReference type="GO" id="GO:0000155">
    <property type="term" value="F:phosphorelay sensor kinase activity"/>
    <property type="evidence" value="ECO:0007669"/>
    <property type="project" value="InterPro"/>
</dbReference>
<dbReference type="Pfam" id="PF02518">
    <property type="entry name" value="HATPase_c"/>
    <property type="match status" value="1"/>
</dbReference>
<dbReference type="InterPro" id="IPR036097">
    <property type="entry name" value="HisK_dim/P_sf"/>
</dbReference>
<feature type="signal peptide" evidence="18">
    <location>
        <begin position="1"/>
        <end position="27"/>
    </location>
</feature>
<evidence type="ECO:0000256" key="9">
    <source>
        <dbReference type="ARBA" id="ARBA00022777"/>
    </source>
</evidence>
<dbReference type="AlphaFoldDB" id="A0A7X2IVT4"/>
<dbReference type="SUPFAM" id="SSF47384">
    <property type="entry name" value="Homodimeric domain of signal transducing histidine kinase"/>
    <property type="match status" value="1"/>
</dbReference>
<dbReference type="InterPro" id="IPR011006">
    <property type="entry name" value="CheY-like_superfamily"/>
</dbReference>
<dbReference type="InterPro" id="IPR003661">
    <property type="entry name" value="HisK_dim/P_dom"/>
</dbReference>
<dbReference type="InterPro" id="IPR003594">
    <property type="entry name" value="HATPase_dom"/>
</dbReference>
<evidence type="ECO:0000256" key="18">
    <source>
        <dbReference type="SAM" id="SignalP"/>
    </source>
</evidence>
<name>A0A7X2IVT4_9BURK</name>
<evidence type="ECO:0000259" key="19">
    <source>
        <dbReference type="PROSITE" id="PS50109"/>
    </source>
</evidence>
<dbReference type="Gene3D" id="3.40.50.2300">
    <property type="match status" value="1"/>
</dbReference>
<keyword evidence="5" id="KW-0808">Transferase</keyword>
<dbReference type="GO" id="GO:0005886">
    <property type="term" value="C:plasma membrane"/>
    <property type="evidence" value="ECO:0007669"/>
    <property type="project" value="TreeGrafter"/>
</dbReference>
<keyword evidence="6" id="KW-0812">Transmembrane</keyword>
<keyword evidence="22" id="KW-1185">Reference proteome</keyword>
<keyword evidence="9" id="KW-0418">Kinase</keyword>
<evidence type="ECO:0000256" key="17">
    <source>
        <dbReference type="PROSITE-ProRule" id="PRU00169"/>
    </source>
</evidence>
<evidence type="ECO:0000256" key="13">
    <source>
        <dbReference type="ARBA" id="ARBA00023026"/>
    </source>
</evidence>
<evidence type="ECO:0000313" key="21">
    <source>
        <dbReference type="EMBL" id="MRV76418.1"/>
    </source>
</evidence>
<keyword evidence="10" id="KW-0067">ATP-binding</keyword>
<comment type="function">
    <text evidence="15">Member of the two-component regulatory system BvgS/BvgA. Phosphorylates BvgA via a four-step phosphorelay in response to environmental signals.</text>
</comment>
<evidence type="ECO:0000256" key="7">
    <source>
        <dbReference type="ARBA" id="ARBA00022729"/>
    </source>
</evidence>
<feature type="modified residue" description="4-aspartylphosphate" evidence="17">
    <location>
        <position position="905"/>
    </location>
</feature>
<sequence length="1073" mass="118350">MHAVSVLWMRLGRALLPLAFMACTLHAGPVAAQGDERAVLSDAEQAWVRAHPVVTLAVDQNNPPLNFRREDADAASFGGASIDYANLIARKTGLTVRYTGSTWDEALNKAMAHEVDGVMGARERPERKARLNFTAPYLEFPIAMAVPPQMPEVRTLSDFGKRRIAVVKNTVRIPVLRSRCPECVLVEVDTPADGVARVQRNEADGFFDDLPVVQRHLAQGGVKLKIGLLYYYSEAATVRFALRNDESLLHTIFDKGLAAIRPDEHALIRARWLTAAEGIPVQRDLPLSEAQRAWLGGHQTIRIGYDTHRTPIEWKGDDGAPRGISIEFMRRVEQMLGVRFELLPYDGLTALLDAMQRREVDMIASAAQATARQGYLRFSEPYISTPVVLFSAVGASPPSLANLTGRKVAVIHRTSLDEWMQREWPGVVRVPVASVKEAVGLLRKGEAQAYAGALLTASHQMMEMGANDIRVAGETDYTYQFRVGVRSDWPELVAMLDQALAAIPRAERDSFRQKWANITYAREIDYRPLGALLAAIVVATAFIVQLRVMVKRRTADLEREVATRRSREEELQHYRLHLQELVDARTRELASAKEDAVAANRAKSVFLSNMSHELRTPLNAILGFSELLRHEDNVTVPQRKTLDLINRSGENLLSLINDVLDMSKIEAERSIVDRAPFDVAVMCQDIAALMAVRAHDKGLQLVLELGEPLVSVLHGDETKLRQCVLNLIGNAIKFTEQGGVTLRAATAERGGDIAALVIEVEDSGVGISAADQERVFEPFVQVDRARAQEGTGLGLSITRKLVELMGGALTLSSTPGRGSCFRIDLPMQRASLQAPQVRSERQGRVERVAPGQPAYRILVAEDQMQNWLLLQRLLEDAGLDVRVATNGQAALEQFEAWHPHFIWMDNRMPVMSGIEATRRIRALPGGAEVKIVAVTASAFQDERDEVMESGMDDFIRKPYRREEIFECLERHLGLRFVRAGGDNPGLDADIENGPAEQAPALAPADLAVLPADVRAALRLAVVSLDQHALSDIVSGLDAQAPRVAQGVREMVAAARYRELCALLDTASAAMPAQ</sequence>
<dbReference type="CDD" id="cd17546">
    <property type="entry name" value="REC_hyHK_CKI1_RcsC-like"/>
    <property type="match status" value="1"/>
</dbReference>
<dbReference type="Pfam" id="PF00512">
    <property type="entry name" value="HisKA"/>
    <property type="match status" value="1"/>
</dbReference>
<accession>A0A7X2IVT4</accession>